<dbReference type="SUPFAM" id="SSF53807">
    <property type="entry name" value="Helical backbone' metal receptor"/>
    <property type="match status" value="1"/>
</dbReference>
<dbReference type="RefSeq" id="WP_026417576.1">
    <property type="nucleotide sequence ID" value="NZ_AUBJ02000001.1"/>
</dbReference>
<comment type="caution">
    <text evidence="8">The sequence shown here is derived from an EMBL/GenBank/DDBJ whole genome shotgun (WGS) entry which is preliminary data.</text>
</comment>
<keyword evidence="2 5" id="KW-0813">Transport</keyword>
<feature type="compositionally biased region" description="Basic and acidic residues" evidence="6">
    <location>
        <begin position="132"/>
        <end position="151"/>
    </location>
</feature>
<comment type="subcellular location">
    <subcellularLocation>
        <location evidence="1">Cell envelope</location>
    </subcellularLocation>
</comment>
<keyword evidence="4 7" id="KW-0732">Signal</keyword>
<evidence type="ECO:0000256" key="6">
    <source>
        <dbReference type="SAM" id="MobiDB-lite"/>
    </source>
</evidence>
<comment type="similarity">
    <text evidence="5">Belongs to the bacterial solute-binding protein 9 family.</text>
</comment>
<dbReference type="PROSITE" id="PS51318">
    <property type="entry name" value="TAT"/>
    <property type="match status" value="1"/>
</dbReference>
<evidence type="ECO:0000256" key="7">
    <source>
        <dbReference type="SAM" id="SignalP"/>
    </source>
</evidence>
<dbReference type="Proteomes" id="UP000791080">
    <property type="component" value="Unassembled WGS sequence"/>
</dbReference>
<name>A0ABT1JJE4_ACTCY</name>
<dbReference type="InterPro" id="IPR006128">
    <property type="entry name" value="Lipoprotein_PsaA-like"/>
</dbReference>
<evidence type="ECO:0000256" key="2">
    <source>
        <dbReference type="ARBA" id="ARBA00022448"/>
    </source>
</evidence>
<reference evidence="8 9" key="1">
    <citation type="submission" date="2022-06" db="EMBL/GenBank/DDBJ databases">
        <title>Genomic Encyclopedia of Type Strains, Phase I: the one thousand microbial genomes (KMG-I) project.</title>
        <authorList>
            <person name="Kyrpides N."/>
        </authorList>
    </citation>
    <scope>NUCLEOTIDE SEQUENCE [LARGE SCALE GENOMIC DNA]</scope>
    <source>
        <strain evidence="8 9">DSM 43889</strain>
    </source>
</reference>
<evidence type="ECO:0000256" key="5">
    <source>
        <dbReference type="RuleBase" id="RU003512"/>
    </source>
</evidence>
<evidence type="ECO:0000256" key="3">
    <source>
        <dbReference type="ARBA" id="ARBA00022723"/>
    </source>
</evidence>
<evidence type="ECO:0000256" key="4">
    <source>
        <dbReference type="ARBA" id="ARBA00022729"/>
    </source>
</evidence>
<proteinExistence type="inferred from homology"/>
<feature type="compositionally biased region" description="Basic and acidic residues" evidence="6">
    <location>
        <begin position="159"/>
        <end position="178"/>
    </location>
</feature>
<dbReference type="InterPro" id="IPR006311">
    <property type="entry name" value="TAT_signal"/>
</dbReference>
<dbReference type="PROSITE" id="PS51257">
    <property type="entry name" value="PROKAR_LIPOPROTEIN"/>
    <property type="match status" value="1"/>
</dbReference>
<feature type="chain" id="PRO_5047371608" evidence="7">
    <location>
        <begin position="25"/>
        <end position="352"/>
    </location>
</feature>
<feature type="region of interest" description="Disordered" evidence="6">
    <location>
        <begin position="130"/>
        <end position="178"/>
    </location>
</feature>
<dbReference type="EMBL" id="AUBJ02000001">
    <property type="protein sequence ID" value="MCP2332633.1"/>
    <property type="molecule type" value="Genomic_DNA"/>
</dbReference>
<keyword evidence="3" id="KW-0479">Metal-binding</keyword>
<dbReference type="InterPro" id="IPR050492">
    <property type="entry name" value="Bact_metal-bind_prot9"/>
</dbReference>
<sequence>MTLRNRRHWLTVGCLTATAALITACGGNGGEGDAADAGEGSSGLTVVASTNVWGSVAAAVGGSNVEVVSIIDEAGADPHSYESQPSDAAELVGADLIVHNGAGYDEFVSQIIASEGLDTPAVEAAAVAGVEGHSHDHGHEHSEDGHEHSEDGHDEEPADHDHDHDHDEHSHEHGAEDNEHVWYDLAVVSEVAERIADELSELDADNADGYRSNLAEFQDGIDELATSVAELGESEDGGHPHVLSTESVATYLLADAHIHDLTPAGMHLAMHNETDPPAAVIAEINEIIDGGEADVMINNPQTETGVTNEMLSRAEQAGMPVVEFTETLPEGQDDFLAWMTDQVDALAAALGR</sequence>
<dbReference type="Pfam" id="PF01297">
    <property type="entry name" value="ZnuA"/>
    <property type="match status" value="1"/>
</dbReference>
<organism evidence="8 9">
    <name type="scientific">Actinoalloteichus caeruleus DSM 43889</name>
    <dbReference type="NCBI Taxonomy" id="1120930"/>
    <lineage>
        <taxon>Bacteria</taxon>
        <taxon>Bacillati</taxon>
        <taxon>Actinomycetota</taxon>
        <taxon>Actinomycetes</taxon>
        <taxon>Pseudonocardiales</taxon>
        <taxon>Pseudonocardiaceae</taxon>
        <taxon>Actinoalloteichus</taxon>
        <taxon>Actinoalloteichus cyanogriseus</taxon>
    </lineage>
</organism>
<keyword evidence="9" id="KW-1185">Reference proteome</keyword>
<evidence type="ECO:0000313" key="9">
    <source>
        <dbReference type="Proteomes" id="UP000791080"/>
    </source>
</evidence>
<feature type="signal peptide" evidence="7">
    <location>
        <begin position="1"/>
        <end position="24"/>
    </location>
</feature>
<gene>
    <name evidence="8" type="ORF">G443_002903</name>
</gene>
<dbReference type="PANTHER" id="PTHR42953">
    <property type="entry name" value="HIGH-AFFINITY ZINC UPTAKE SYSTEM PROTEIN ZNUA-RELATED"/>
    <property type="match status" value="1"/>
</dbReference>
<dbReference type="InterPro" id="IPR006127">
    <property type="entry name" value="ZnuA-like"/>
</dbReference>
<dbReference type="PRINTS" id="PR00690">
    <property type="entry name" value="ADHESNFAMILY"/>
</dbReference>
<dbReference type="PANTHER" id="PTHR42953:SF1">
    <property type="entry name" value="METAL-BINDING PROTEIN HI_0362-RELATED"/>
    <property type="match status" value="1"/>
</dbReference>
<evidence type="ECO:0000313" key="8">
    <source>
        <dbReference type="EMBL" id="MCP2332633.1"/>
    </source>
</evidence>
<accession>A0ABT1JJE4</accession>
<dbReference type="Gene3D" id="3.40.50.1980">
    <property type="entry name" value="Nitrogenase molybdenum iron protein domain"/>
    <property type="match status" value="3"/>
</dbReference>
<evidence type="ECO:0000256" key="1">
    <source>
        <dbReference type="ARBA" id="ARBA00004196"/>
    </source>
</evidence>
<protein>
    <submittedName>
        <fullName evidence="8">Zinc/manganese transport system substrate-binding protein</fullName>
    </submittedName>
</protein>